<gene>
    <name evidence="1" type="ORF">PORY_000598</name>
</gene>
<organism evidence="1 2">
    <name type="scientific">Pneumocystis oryctolagi</name>
    <dbReference type="NCBI Taxonomy" id="42067"/>
    <lineage>
        <taxon>Eukaryota</taxon>
        <taxon>Fungi</taxon>
        <taxon>Dikarya</taxon>
        <taxon>Ascomycota</taxon>
        <taxon>Taphrinomycotina</taxon>
        <taxon>Pneumocystomycetes</taxon>
        <taxon>Pneumocystaceae</taxon>
        <taxon>Pneumocystis</taxon>
    </lineage>
</organism>
<sequence length="183" mass="20304">MSTDRLVRTARLFAATVLARAPLVVRVQTPFEKAYYAYQQQLQARLAAPFPAEFYFKKGSLAEKKWLLAMQAVQAEQSGRAGRAGQPVQAVGAAQAAAGEHSEPVLLTGESNGEHSERSLERQLDQTLYLLVKRGDGEHCWQFPQGRVEDDDEALQRVSQPCECRANAVRTLCKRCANAVRTE</sequence>
<name>A0ACB7CFC7_9ASCO</name>
<reference evidence="1 2" key="1">
    <citation type="journal article" date="2021" name="Commun. Biol.">
        <title>Genomic insights into the host specific adaptation of the Pneumocystis genus.</title>
        <authorList>
            <person name="Cisse O.H."/>
            <person name="Ma L."/>
            <person name="Dekker J.P."/>
            <person name="Khil P.P."/>
            <person name="Youn J.-H."/>
            <person name="Brenchley J.M."/>
            <person name="Blair R."/>
            <person name="Pahar B."/>
            <person name="Chabe M."/>
            <person name="Van Rompay K.K.A."/>
            <person name="Keesler R."/>
            <person name="Sukura A."/>
            <person name="Hirsch V."/>
            <person name="Kutty G."/>
            <person name="Liu Y."/>
            <person name="Peng L."/>
            <person name="Chen J."/>
            <person name="Song J."/>
            <person name="Weissenbacher-Lang C."/>
            <person name="Xu J."/>
            <person name="Upham N.S."/>
            <person name="Stajich J.E."/>
            <person name="Cuomo C.A."/>
            <person name="Cushion M.T."/>
            <person name="Kovacs J.A."/>
        </authorList>
    </citation>
    <scope>NUCLEOTIDE SEQUENCE [LARGE SCALE GENOMIC DNA]</scope>
    <source>
        <strain evidence="1 2">RABM</strain>
    </source>
</reference>
<accession>A0ACB7CFC7</accession>
<proteinExistence type="predicted"/>
<evidence type="ECO:0000313" key="2">
    <source>
        <dbReference type="Proteomes" id="UP000768646"/>
    </source>
</evidence>
<dbReference type="Proteomes" id="UP000768646">
    <property type="component" value="Unassembled WGS sequence"/>
</dbReference>
<evidence type="ECO:0000313" key="1">
    <source>
        <dbReference type="EMBL" id="KAG4305688.1"/>
    </source>
</evidence>
<comment type="caution">
    <text evidence="1">The sequence shown here is derived from an EMBL/GenBank/DDBJ whole genome shotgun (WGS) entry which is preliminary data.</text>
</comment>
<protein>
    <submittedName>
        <fullName evidence="1">Uncharacterized protein</fullName>
    </submittedName>
</protein>
<keyword evidence="2" id="KW-1185">Reference proteome</keyword>
<dbReference type="EMBL" id="JABTEG010000002">
    <property type="protein sequence ID" value="KAG4305688.1"/>
    <property type="molecule type" value="Genomic_DNA"/>
</dbReference>